<name>A0A059E1Z5_9PROT</name>
<sequence>MSKMLRILVAQLNPVVGDIGGNLELARGALAEGGAGGGYRFAWTHPTGLRSS</sequence>
<dbReference type="STRING" id="1280948.HY36_03685"/>
<gene>
    <name evidence="1" type="ORF">HY36_03685</name>
</gene>
<evidence type="ECO:0000313" key="1">
    <source>
        <dbReference type="EMBL" id="KCZ61658.1"/>
    </source>
</evidence>
<reference evidence="1 2" key="1">
    <citation type="journal article" date="2014" name="Antonie Van Leeuwenhoek">
        <title>Hyphomonas beringensis sp. nov. and Hyphomonas chukchiensis sp. nov., isolated from surface seawater of the Bering Sea and Chukchi Sea.</title>
        <authorList>
            <person name="Li C."/>
            <person name="Lai Q."/>
            <person name="Li G."/>
            <person name="Dong C."/>
            <person name="Wang J."/>
            <person name="Liao Y."/>
            <person name="Shao Z."/>
        </authorList>
    </citation>
    <scope>NUCLEOTIDE SEQUENCE [LARGE SCALE GENOMIC DNA]</scope>
    <source>
        <strain evidence="1 2">22II1-22F38</strain>
    </source>
</reference>
<dbReference type="RefSeq" id="WP_155841790.1">
    <property type="nucleotide sequence ID" value="NZ_AWFH01000012.1"/>
</dbReference>
<keyword evidence="2" id="KW-1185">Reference proteome</keyword>
<evidence type="ECO:0000313" key="2">
    <source>
        <dbReference type="Proteomes" id="UP000024547"/>
    </source>
</evidence>
<protein>
    <recommendedName>
        <fullName evidence="3">CN hydrolase domain-containing protein</fullName>
    </recommendedName>
</protein>
<proteinExistence type="predicted"/>
<dbReference type="EMBL" id="AWFH01000012">
    <property type="protein sequence ID" value="KCZ61658.1"/>
    <property type="molecule type" value="Genomic_DNA"/>
</dbReference>
<dbReference type="AlphaFoldDB" id="A0A059E1Z5"/>
<accession>A0A059E1Z5</accession>
<dbReference type="Proteomes" id="UP000024547">
    <property type="component" value="Unassembled WGS sequence"/>
</dbReference>
<evidence type="ECO:0008006" key="3">
    <source>
        <dbReference type="Google" id="ProtNLM"/>
    </source>
</evidence>
<comment type="caution">
    <text evidence="1">The sequence shown here is derived from an EMBL/GenBank/DDBJ whole genome shotgun (WGS) entry which is preliminary data.</text>
</comment>
<organism evidence="1 2">
    <name type="scientific">Hyphomonas atlantica</name>
    <dbReference type="NCBI Taxonomy" id="1280948"/>
    <lineage>
        <taxon>Bacteria</taxon>
        <taxon>Pseudomonadati</taxon>
        <taxon>Pseudomonadota</taxon>
        <taxon>Alphaproteobacteria</taxon>
        <taxon>Hyphomonadales</taxon>
        <taxon>Hyphomonadaceae</taxon>
        <taxon>Hyphomonas</taxon>
    </lineage>
</organism>